<protein>
    <submittedName>
        <fullName evidence="2">Oligoribonuclease</fullName>
        <ecNumber evidence="2">3.1.-.-</ecNumber>
    </submittedName>
</protein>
<dbReference type="EMBL" id="CP010904">
    <property type="protein sequence ID" value="AKJ63992.1"/>
    <property type="molecule type" value="Genomic_DNA"/>
</dbReference>
<organism evidence="2 3">
    <name type="scientific">Kiritimatiella glycovorans</name>
    <dbReference type="NCBI Taxonomy" id="1307763"/>
    <lineage>
        <taxon>Bacteria</taxon>
        <taxon>Pseudomonadati</taxon>
        <taxon>Kiritimatiellota</taxon>
        <taxon>Kiritimatiellia</taxon>
        <taxon>Kiritimatiellales</taxon>
        <taxon>Kiritimatiellaceae</taxon>
        <taxon>Kiritimatiella</taxon>
    </lineage>
</organism>
<dbReference type="AlphaFoldDB" id="A0A0G3EEZ2"/>
<sequence length="203" mass="23522">MKKEKPTPAYVWFDTEYTTLELENARLLQVAAMITDRDLERLHPPEEDFNRCVRLPRNAGLSSWVKRNLAGLIERCRGPEAVPADEIDGLLCDYIDRWLGLPKDEIELRPVLAGNSIHADWFLARRFCPAFLTRMHYRLLDVSALKIQWKDRGEGEELNKSDPQQVARYFPEADVDRAAEHDALYDIKASAAELAYYRERFGI</sequence>
<proteinExistence type="predicted"/>
<keyword evidence="3" id="KW-1185">Reference proteome</keyword>
<evidence type="ECO:0000259" key="1">
    <source>
        <dbReference type="SMART" id="SM00479"/>
    </source>
</evidence>
<dbReference type="SUPFAM" id="SSF53098">
    <property type="entry name" value="Ribonuclease H-like"/>
    <property type="match status" value="1"/>
</dbReference>
<name>A0A0G3EEZ2_9BACT</name>
<dbReference type="Proteomes" id="UP000035268">
    <property type="component" value="Chromosome"/>
</dbReference>
<dbReference type="STRING" id="1307763.L21SP4_00724"/>
<reference evidence="2 3" key="2">
    <citation type="journal article" date="2016" name="ISME J.">
        <title>Characterization of the first cultured representative of Verrucomicrobia subdivision 5 indicates the proposal of a novel phylum.</title>
        <authorList>
            <person name="Spring S."/>
            <person name="Bunk B."/>
            <person name="Sproer C."/>
            <person name="Schumann P."/>
            <person name="Rohde M."/>
            <person name="Tindall B.J."/>
            <person name="Klenk H.P."/>
        </authorList>
    </citation>
    <scope>NUCLEOTIDE SEQUENCE [LARGE SCALE GENOMIC DNA]</scope>
    <source>
        <strain evidence="2 3">L21-Fru-AB</strain>
    </source>
</reference>
<dbReference type="InterPro" id="IPR036397">
    <property type="entry name" value="RNaseH_sf"/>
</dbReference>
<dbReference type="KEGG" id="vbl:L21SP4_00724"/>
<dbReference type="Gene3D" id="3.30.420.10">
    <property type="entry name" value="Ribonuclease H-like superfamily/Ribonuclease H"/>
    <property type="match status" value="1"/>
</dbReference>
<dbReference type="GO" id="GO:0004527">
    <property type="term" value="F:exonuclease activity"/>
    <property type="evidence" value="ECO:0007669"/>
    <property type="project" value="UniProtKB-ARBA"/>
</dbReference>
<dbReference type="InterPro" id="IPR012337">
    <property type="entry name" value="RNaseH-like_sf"/>
</dbReference>
<dbReference type="Pfam" id="PF00929">
    <property type="entry name" value="RNase_T"/>
    <property type="match status" value="1"/>
</dbReference>
<dbReference type="SMART" id="SM00479">
    <property type="entry name" value="EXOIII"/>
    <property type="match status" value="1"/>
</dbReference>
<dbReference type="GO" id="GO:0003676">
    <property type="term" value="F:nucleic acid binding"/>
    <property type="evidence" value="ECO:0007669"/>
    <property type="project" value="InterPro"/>
</dbReference>
<accession>A0A0G3EEZ2</accession>
<dbReference type="GO" id="GO:0006259">
    <property type="term" value="P:DNA metabolic process"/>
    <property type="evidence" value="ECO:0007669"/>
    <property type="project" value="UniProtKB-ARBA"/>
</dbReference>
<evidence type="ECO:0000313" key="2">
    <source>
        <dbReference type="EMBL" id="AKJ63992.1"/>
    </source>
</evidence>
<gene>
    <name evidence="2" type="primary">orn</name>
    <name evidence="2" type="ORF">L21SP4_00724</name>
</gene>
<reference evidence="3" key="1">
    <citation type="submission" date="2015-02" db="EMBL/GenBank/DDBJ databases">
        <title>Description and complete genome sequence of the first cultured representative of the subdivision 5 of the Verrucomicrobia phylum.</title>
        <authorList>
            <person name="Spring S."/>
            <person name="Bunk B."/>
            <person name="Sproer C."/>
            <person name="Klenk H.-P."/>
        </authorList>
    </citation>
    <scope>NUCLEOTIDE SEQUENCE [LARGE SCALE GENOMIC DNA]</scope>
    <source>
        <strain evidence="3">L21-Fru-AB</strain>
    </source>
</reference>
<feature type="domain" description="Exonuclease" evidence="1">
    <location>
        <begin position="9"/>
        <end position="203"/>
    </location>
</feature>
<keyword evidence="2" id="KW-0378">Hydrolase</keyword>
<evidence type="ECO:0000313" key="3">
    <source>
        <dbReference type="Proteomes" id="UP000035268"/>
    </source>
</evidence>
<dbReference type="InterPro" id="IPR013520">
    <property type="entry name" value="Ribonucl_H"/>
</dbReference>
<dbReference type="EC" id="3.1.-.-" evidence="2"/>